<sequence>MFNMTRRMVLGSAAAAAAFGIAGKLEFAPAAHAETPVEPLVGFYKYKVGSLEVTAVYDGIWRKPHDPAFIKDVSVDDTKAALAKAGLTTEFMPIPLTVVVLQMNGRTIMMDAGSGVGQWQANATHLPANMKAAGIDYKAIDTILISHFHPDHVWGLMEKGTNDPVFPNAELIVNATEYNWWTDPSRLAKLPEGRKPAGKRIAENFPKWKNWKLVADGAEVVPGIRLMAAPGHTPGHSVYHVDAGAEQFLVSADTMYVPALLAPHPEWQGSYDQDGPMAIATRHRIIDQVIADNVRICGSHFPFPGTGSFVKDGNAYAFTPTQI</sequence>
<evidence type="ECO:0000256" key="1">
    <source>
        <dbReference type="ARBA" id="ARBA00007749"/>
    </source>
</evidence>
<keyword evidence="4" id="KW-0862">Zinc</keyword>
<proteinExistence type="inferred from homology"/>
<name>A0A330H3K5_9HYPH</name>
<keyword evidence="7" id="KW-1185">Reference proteome</keyword>
<dbReference type="OrthoDB" id="9773738at2"/>
<evidence type="ECO:0000256" key="3">
    <source>
        <dbReference type="ARBA" id="ARBA00022801"/>
    </source>
</evidence>
<keyword evidence="2" id="KW-0479">Metal-binding</keyword>
<dbReference type="InterPro" id="IPR051013">
    <property type="entry name" value="MBL_superfamily_lactonases"/>
</dbReference>
<dbReference type="PANTHER" id="PTHR42978:SF6">
    <property type="entry name" value="QUORUM-QUENCHING LACTONASE YTNP-RELATED"/>
    <property type="match status" value="1"/>
</dbReference>
<comment type="similarity">
    <text evidence="1">Belongs to the metallo-beta-lactamase superfamily.</text>
</comment>
<dbReference type="InterPro" id="IPR001279">
    <property type="entry name" value="Metallo-B-lactamas"/>
</dbReference>
<dbReference type="PANTHER" id="PTHR42978">
    <property type="entry name" value="QUORUM-QUENCHING LACTONASE YTNP-RELATED-RELATED"/>
    <property type="match status" value="1"/>
</dbReference>
<evidence type="ECO:0000259" key="5">
    <source>
        <dbReference type="SMART" id="SM00849"/>
    </source>
</evidence>
<evidence type="ECO:0000313" key="6">
    <source>
        <dbReference type="EMBL" id="RAZ80119.1"/>
    </source>
</evidence>
<dbReference type="PROSITE" id="PS51318">
    <property type="entry name" value="TAT"/>
    <property type="match status" value="1"/>
</dbReference>
<gene>
    <name evidence="6" type="ORF">DPM35_02145</name>
</gene>
<dbReference type="Gene3D" id="3.60.15.10">
    <property type="entry name" value="Ribonuclease Z/Hydroxyacylglutathione hydrolase-like"/>
    <property type="match status" value="1"/>
</dbReference>
<dbReference type="InterPro" id="IPR006311">
    <property type="entry name" value="TAT_signal"/>
</dbReference>
<organism evidence="6 7">
    <name type="scientific">Mesorhizobium atlanticum</name>
    <dbReference type="NCBI Taxonomy" id="2233532"/>
    <lineage>
        <taxon>Bacteria</taxon>
        <taxon>Pseudomonadati</taxon>
        <taxon>Pseudomonadota</taxon>
        <taxon>Alphaproteobacteria</taxon>
        <taxon>Hyphomicrobiales</taxon>
        <taxon>Phyllobacteriaceae</taxon>
        <taxon>Mesorhizobium</taxon>
    </lineage>
</organism>
<protein>
    <submittedName>
        <fullName evidence="6">MBL fold metallo-hydrolase</fullName>
    </submittedName>
</protein>
<dbReference type="AlphaFoldDB" id="A0A330H3K5"/>
<dbReference type="GO" id="GO:0016787">
    <property type="term" value="F:hydrolase activity"/>
    <property type="evidence" value="ECO:0007669"/>
    <property type="project" value="UniProtKB-KW"/>
</dbReference>
<evidence type="ECO:0000256" key="2">
    <source>
        <dbReference type="ARBA" id="ARBA00022723"/>
    </source>
</evidence>
<dbReference type="SMART" id="SM00849">
    <property type="entry name" value="Lactamase_B"/>
    <property type="match status" value="1"/>
</dbReference>
<accession>A0A330H3K5</accession>
<dbReference type="Pfam" id="PF00753">
    <property type="entry name" value="Lactamase_B"/>
    <property type="match status" value="1"/>
</dbReference>
<dbReference type="EMBL" id="QMBQ01000001">
    <property type="protein sequence ID" value="RAZ80119.1"/>
    <property type="molecule type" value="Genomic_DNA"/>
</dbReference>
<dbReference type="SUPFAM" id="SSF56281">
    <property type="entry name" value="Metallo-hydrolase/oxidoreductase"/>
    <property type="match status" value="1"/>
</dbReference>
<feature type="domain" description="Metallo-beta-lactamase" evidence="5">
    <location>
        <begin position="95"/>
        <end position="300"/>
    </location>
</feature>
<reference evidence="6 7" key="1">
    <citation type="submission" date="2018-07" db="EMBL/GenBank/DDBJ databases">
        <title>Diversity of Mesorhizobium strains in Brazil.</title>
        <authorList>
            <person name="Helene L.C.F."/>
            <person name="Dall'Agnol R."/>
            <person name="Delamuta J.R.M."/>
            <person name="Hungria M."/>
        </authorList>
    </citation>
    <scope>NUCLEOTIDE SEQUENCE [LARGE SCALE GENOMIC DNA]</scope>
    <source>
        <strain evidence="6 7">CNPSo 3140</strain>
    </source>
</reference>
<evidence type="ECO:0000256" key="4">
    <source>
        <dbReference type="ARBA" id="ARBA00022833"/>
    </source>
</evidence>
<comment type="caution">
    <text evidence="6">The sequence shown here is derived from an EMBL/GenBank/DDBJ whole genome shotgun (WGS) entry which is preliminary data.</text>
</comment>
<evidence type="ECO:0000313" key="7">
    <source>
        <dbReference type="Proteomes" id="UP000251956"/>
    </source>
</evidence>
<dbReference type="Proteomes" id="UP000251956">
    <property type="component" value="Unassembled WGS sequence"/>
</dbReference>
<dbReference type="CDD" id="cd07720">
    <property type="entry name" value="OPHC2-like_MBL-fold"/>
    <property type="match status" value="1"/>
</dbReference>
<keyword evidence="3 6" id="KW-0378">Hydrolase</keyword>
<dbReference type="InterPro" id="IPR036866">
    <property type="entry name" value="RibonucZ/Hydroxyglut_hydro"/>
</dbReference>
<dbReference type="GO" id="GO:0046872">
    <property type="term" value="F:metal ion binding"/>
    <property type="evidence" value="ECO:0007669"/>
    <property type="project" value="UniProtKB-KW"/>
</dbReference>
<dbReference type="RefSeq" id="WP_112125677.1">
    <property type="nucleotide sequence ID" value="NZ_QMBQ01000001.1"/>
</dbReference>